<dbReference type="Proteomes" id="UP000314981">
    <property type="component" value="Chromosome 2"/>
</dbReference>
<evidence type="ECO:0000256" key="2">
    <source>
        <dbReference type="SAM" id="Phobius"/>
    </source>
</evidence>
<evidence type="ECO:0000313" key="4">
    <source>
        <dbReference type="Proteomes" id="UP000314981"/>
    </source>
</evidence>
<evidence type="ECO:0000313" key="3">
    <source>
        <dbReference type="Ensembl" id="ENSBIXP00000037505.1"/>
    </source>
</evidence>
<proteinExistence type="predicted"/>
<dbReference type="Ensembl" id="ENSBIXT00000029267.1">
    <property type="protein sequence ID" value="ENSBIXP00000037505.1"/>
    <property type="gene ID" value="ENSBIXG00000007643.1"/>
</dbReference>
<sequence>MPLGSASSPAQRRGAGGRRAQRDAAPIPGGKPKPGGPHLREVTPPPSERHWSRGWAGRAHAAWRKRKGVRRSCCRRRCLPRSGWRKWRRRRRPRRTRSNLAVLAAAPWTWSGAASPTAWCGRPSRCSRGFSPSSATWASAHPQESFGTLLAPTLCRYWKLDPAQVYASGPNAWDTAVHDASEEYKHRMHNLCCDNCHSHVALALNLMRYNNSTNWNMVTLCFFCLLYGKYVSVGAFVKTWLPFVLLLGIILTISLVFNLR</sequence>
<feature type="transmembrane region" description="Helical" evidence="2">
    <location>
        <begin position="239"/>
        <end position="259"/>
    </location>
</feature>
<dbReference type="PANTHER" id="PTHR20921:SF0">
    <property type="entry name" value="TRANSMEMBRANE PROTEIN 222"/>
    <property type="match status" value="1"/>
</dbReference>
<organism evidence="3 4">
    <name type="scientific">Bos indicus x Bos taurus</name>
    <name type="common">Hybrid cattle</name>
    <dbReference type="NCBI Taxonomy" id="30522"/>
    <lineage>
        <taxon>Eukaryota</taxon>
        <taxon>Metazoa</taxon>
        <taxon>Chordata</taxon>
        <taxon>Craniata</taxon>
        <taxon>Vertebrata</taxon>
        <taxon>Euteleostomi</taxon>
        <taxon>Mammalia</taxon>
        <taxon>Eutheria</taxon>
        <taxon>Laurasiatheria</taxon>
        <taxon>Artiodactyla</taxon>
        <taxon>Ruminantia</taxon>
        <taxon>Pecora</taxon>
        <taxon>Bovidae</taxon>
        <taxon>Bovinae</taxon>
        <taxon>Bos</taxon>
    </lineage>
</organism>
<gene>
    <name evidence="3" type="primary">WDTC1</name>
</gene>
<reference evidence="3" key="3">
    <citation type="submission" date="2025-09" db="UniProtKB">
        <authorList>
            <consortium name="Ensembl"/>
        </authorList>
    </citation>
    <scope>IDENTIFICATION</scope>
</reference>
<dbReference type="Pfam" id="PF05608">
    <property type="entry name" value="RTE1"/>
    <property type="match status" value="1"/>
</dbReference>
<evidence type="ECO:0000256" key="1">
    <source>
        <dbReference type="SAM" id="MobiDB-lite"/>
    </source>
</evidence>
<keyword evidence="2" id="KW-0472">Membrane</keyword>
<keyword evidence="2" id="KW-0812">Transmembrane</keyword>
<dbReference type="PANTHER" id="PTHR20921">
    <property type="entry name" value="TRANSMEMBRANE PROTEIN 222"/>
    <property type="match status" value="1"/>
</dbReference>
<accession>A0A4W2EDA4</accession>
<name>A0A4W2EDA4_BOBOX</name>
<feature type="transmembrane region" description="Helical" evidence="2">
    <location>
        <begin position="215"/>
        <end position="233"/>
    </location>
</feature>
<dbReference type="InterPro" id="IPR008496">
    <property type="entry name" value="TMEM222/RTE1"/>
</dbReference>
<keyword evidence="4" id="KW-1185">Reference proteome</keyword>
<reference evidence="3" key="2">
    <citation type="submission" date="2025-08" db="UniProtKB">
        <authorList>
            <consortium name="Ensembl"/>
        </authorList>
    </citation>
    <scope>IDENTIFICATION</scope>
</reference>
<feature type="region of interest" description="Disordered" evidence="1">
    <location>
        <begin position="1"/>
        <end position="56"/>
    </location>
</feature>
<keyword evidence="2" id="KW-1133">Transmembrane helix</keyword>
<protein>
    <submittedName>
        <fullName evidence="3">WD and tetratricopeptide repeats 1</fullName>
    </submittedName>
</protein>
<feature type="compositionally biased region" description="Low complexity" evidence="1">
    <location>
        <begin position="1"/>
        <end position="13"/>
    </location>
</feature>
<reference evidence="3 4" key="1">
    <citation type="submission" date="2018-11" db="EMBL/GenBank/DDBJ databases">
        <title>Haplotype-resolved cattle genomes.</title>
        <authorList>
            <person name="Low W.Y."/>
            <person name="Tearle R."/>
            <person name="Bickhart D.M."/>
            <person name="Rosen B.D."/>
            <person name="Koren S."/>
            <person name="Rhie A."/>
            <person name="Hiendleder S."/>
            <person name="Phillippy A.M."/>
            <person name="Smith T.P.L."/>
            <person name="Williams J.L."/>
        </authorList>
    </citation>
    <scope>NUCLEOTIDE SEQUENCE [LARGE SCALE GENOMIC DNA]</scope>
</reference>
<dbReference type="AlphaFoldDB" id="A0A4W2EDA4"/>